<dbReference type="SMART" id="SM00388">
    <property type="entry name" value="HisKA"/>
    <property type="match status" value="1"/>
</dbReference>
<keyword evidence="6" id="KW-0472">Membrane</keyword>
<feature type="transmembrane region" description="Helical" evidence="6">
    <location>
        <begin position="6"/>
        <end position="24"/>
    </location>
</feature>
<keyword evidence="3" id="KW-0597">Phosphoprotein</keyword>
<comment type="catalytic activity">
    <reaction evidence="1">
        <text>ATP + protein L-histidine = ADP + protein N-phospho-L-histidine.</text>
        <dbReference type="EC" id="2.7.13.3"/>
    </reaction>
</comment>
<dbReference type="SUPFAM" id="SSF55785">
    <property type="entry name" value="PYP-like sensor domain (PAS domain)"/>
    <property type="match status" value="1"/>
</dbReference>
<evidence type="ECO:0000256" key="6">
    <source>
        <dbReference type="SAM" id="Phobius"/>
    </source>
</evidence>
<protein>
    <recommendedName>
        <fullName evidence="2">histidine kinase</fullName>
        <ecNumber evidence="2">2.7.13.3</ecNumber>
    </recommendedName>
</protein>
<keyword evidence="6" id="KW-0812">Transmembrane</keyword>
<dbReference type="PANTHER" id="PTHR43547:SF2">
    <property type="entry name" value="HYBRID SIGNAL TRANSDUCTION HISTIDINE KINASE C"/>
    <property type="match status" value="1"/>
</dbReference>
<feature type="transmembrane region" description="Helical" evidence="6">
    <location>
        <begin position="84"/>
        <end position="103"/>
    </location>
</feature>
<evidence type="ECO:0000256" key="4">
    <source>
        <dbReference type="ARBA" id="ARBA00022777"/>
    </source>
</evidence>
<reference evidence="8 9" key="1">
    <citation type="submission" date="2016-10" db="EMBL/GenBank/DDBJ databases">
        <authorList>
            <person name="de Groot N.N."/>
        </authorList>
    </citation>
    <scope>NUCLEOTIDE SEQUENCE [LARGE SCALE GENOMIC DNA]</scope>
    <source>
        <strain evidence="8 9">DSM 797</strain>
    </source>
</reference>
<dbReference type="InterPro" id="IPR036097">
    <property type="entry name" value="HisK_dim/P_sf"/>
</dbReference>
<evidence type="ECO:0000313" key="8">
    <source>
        <dbReference type="EMBL" id="SDM06612.1"/>
    </source>
</evidence>
<accession>A0A1G9Q6D8</accession>
<dbReference type="Gene3D" id="3.30.565.10">
    <property type="entry name" value="Histidine kinase-like ATPase, C-terminal domain"/>
    <property type="match status" value="1"/>
</dbReference>
<keyword evidence="5" id="KW-0902">Two-component regulatory system</keyword>
<keyword evidence="4 8" id="KW-0418">Kinase</keyword>
<feature type="transmembrane region" description="Helical" evidence="6">
    <location>
        <begin position="135"/>
        <end position="153"/>
    </location>
</feature>
<keyword evidence="6" id="KW-1133">Transmembrane helix</keyword>
<dbReference type="SUPFAM" id="SSF55874">
    <property type="entry name" value="ATPase domain of HSP90 chaperone/DNA topoisomerase II/histidine kinase"/>
    <property type="match status" value="1"/>
</dbReference>
<evidence type="ECO:0000256" key="2">
    <source>
        <dbReference type="ARBA" id="ARBA00012438"/>
    </source>
</evidence>
<dbReference type="PROSITE" id="PS50109">
    <property type="entry name" value="HIS_KIN"/>
    <property type="match status" value="1"/>
</dbReference>
<feature type="transmembrane region" description="Helical" evidence="6">
    <location>
        <begin position="31"/>
        <end position="49"/>
    </location>
</feature>
<dbReference type="AlphaFoldDB" id="A0A1G9Q6D8"/>
<dbReference type="CDD" id="cd00082">
    <property type="entry name" value="HisKA"/>
    <property type="match status" value="1"/>
</dbReference>
<sequence>MYINIISISLFIMSLYVLYSRFSVNKTDKNFMLLQNIIMILLLKVVYIMHNETLLGLNYAFQSIVILSILQINIKENKSKINKFVIYLNLILGYTLLICHNLIQFKSYMIFISILVVINTICISMINFIRYKINLLNIFVIILMTFELGLYMLNPTNSIIKAINYSLEIICSIYIFYKIFNANLKERYNIKIEINDKLQKSNLKLKEARENLKLNGNITNTISESIKRKQDLLKLIIGENKTCTFIIDKDGYILNEDKSFTNMWECYSEYNYKVELNMFLNDSIKDKNKFLKCIEKTMQGKDVECEIRSKEGRIFKCIYAPFLVGSQNIGTICAMTDITYKKTSEIKIKENNIKYSKIVDTIPYTILITDENRILYNNNKNKNVDFYRDNMKKILLNNSIIGEVSYKNESNEEYCLNIDRAKFNDGESEKSLIVIRDITEYRKLLETVEYSKEKYESLVNVIPEGIYISDIDNKNINYSNKVLSELLQFNDFNVINLEDELKLQVANKNAENINFKRKSIKDKYGQDTYIECGEMLIEINKKMNKIGIVRDITEQVKAETIEREIEIKKKEHKIKSEFFVNISHELKTPLNVITSSNQLLEIMNKEYITKNPNSEISKSVDIVKKHTYMLMGLIDNIMDLAKLESQFHECNKDNYNIVSIVEDVCDEFSKYVGVNGIEILFDTDEEERIADVDPDDIEKIILTLLSMVIRYSYSNSIINVDLSSTRGKTNIAIKNKGGYDYDRYINDQERRSLDIGVTVAKSIIELYNGKIDIKVGSKKDIEVEIDIEVNENMQEYKKRVKLDGDDFIYTEYLRMCNF</sequence>
<dbReference type="Pfam" id="PF00512">
    <property type="entry name" value="HisKA"/>
    <property type="match status" value="1"/>
</dbReference>
<name>A0A1G9Q6D8_9FIRM</name>
<dbReference type="Proteomes" id="UP000199068">
    <property type="component" value="Unassembled WGS sequence"/>
</dbReference>
<keyword evidence="4 8" id="KW-0808">Transferase</keyword>
<dbReference type="InterPro" id="IPR005467">
    <property type="entry name" value="His_kinase_dom"/>
</dbReference>
<evidence type="ECO:0000256" key="3">
    <source>
        <dbReference type="ARBA" id="ARBA00022553"/>
    </source>
</evidence>
<dbReference type="Gene3D" id="3.30.450.20">
    <property type="entry name" value="PAS domain"/>
    <property type="match status" value="2"/>
</dbReference>
<dbReference type="InterPro" id="IPR003661">
    <property type="entry name" value="HisK_dim/P_dom"/>
</dbReference>
<keyword evidence="9" id="KW-1185">Reference proteome</keyword>
<evidence type="ECO:0000259" key="7">
    <source>
        <dbReference type="PROSITE" id="PS50109"/>
    </source>
</evidence>
<evidence type="ECO:0000313" key="9">
    <source>
        <dbReference type="Proteomes" id="UP000199068"/>
    </source>
</evidence>
<dbReference type="EMBL" id="FNGW01000005">
    <property type="protein sequence ID" value="SDM06612.1"/>
    <property type="molecule type" value="Genomic_DNA"/>
</dbReference>
<dbReference type="InterPro" id="IPR035965">
    <property type="entry name" value="PAS-like_dom_sf"/>
</dbReference>
<dbReference type="EC" id="2.7.13.3" evidence="2"/>
<proteinExistence type="predicted"/>
<gene>
    <name evidence="8" type="ORF">SAMN04515677_10559</name>
</gene>
<feature type="transmembrane region" description="Helical" evidence="6">
    <location>
        <begin position="109"/>
        <end position="128"/>
    </location>
</feature>
<feature type="transmembrane region" description="Helical" evidence="6">
    <location>
        <begin position="159"/>
        <end position="177"/>
    </location>
</feature>
<organism evidence="8 9">
    <name type="scientific">Romboutsia lituseburensis DSM 797</name>
    <dbReference type="NCBI Taxonomy" id="1121325"/>
    <lineage>
        <taxon>Bacteria</taxon>
        <taxon>Bacillati</taxon>
        <taxon>Bacillota</taxon>
        <taxon>Clostridia</taxon>
        <taxon>Peptostreptococcales</taxon>
        <taxon>Peptostreptococcaceae</taxon>
        <taxon>Romboutsia</taxon>
    </lineage>
</organism>
<dbReference type="InterPro" id="IPR036890">
    <property type="entry name" value="HATPase_C_sf"/>
</dbReference>
<dbReference type="GO" id="GO:0000155">
    <property type="term" value="F:phosphorelay sensor kinase activity"/>
    <property type="evidence" value="ECO:0007669"/>
    <property type="project" value="InterPro"/>
</dbReference>
<evidence type="ECO:0000256" key="1">
    <source>
        <dbReference type="ARBA" id="ARBA00000085"/>
    </source>
</evidence>
<dbReference type="Gene3D" id="1.10.287.130">
    <property type="match status" value="1"/>
</dbReference>
<evidence type="ECO:0000256" key="5">
    <source>
        <dbReference type="ARBA" id="ARBA00023012"/>
    </source>
</evidence>
<feature type="domain" description="Histidine kinase" evidence="7">
    <location>
        <begin position="581"/>
        <end position="791"/>
    </location>
</feature>
<dbReference type="SUPFAM" id="SSF47384">
    <property type="entry name" value="Homodimeric domain of signal transducing histidine kinase"/>
    <property type="match status" value="1"/>
</dbReference>
<dbReference type="STRING" id="1121325.SAMN04515677_10559"/>
<dbReference type="PANTHER" id="PTHR43547">
    <property type="entry name" value="TWO-COMPONENT HISTIDINE KINASE"/>
    <property type="match status" value="1"/>
</dbReference>
<feature type="transmembrane region" description="Helical" evidence="6">
    <location>
        <begin position="55"/>
        <end position="72"/>
    </location>
</feature>